<reference evidence="2" key="1">
    <citation type="submission" date="2017-06" db="EMBL/GenBank/DDBJ databases">
        <authorList>
            <person name="Varghese N."/>
            <person name="Submissions S."/>
        </authorList>
    </citation>
    <scope>NUCLEOTIDE SEQUENCE [LARGE SCALE GENOMIC DNA]</scope>
    <source>
        <strain evidence="2">DSM 137</strain>
    </source>
</reference>
<organism evidence="1 2">
    <name type="scientific">Rhodoblastus acidophilus</name>
    <name type="common">Rhodopseudomonas acidophila</name>
    <dbReference type="NCBI Taxonomy" id="1074"/>
    <lineage>
        <taxon>Bacteria</taxon>
        <taxon>Pseudomonadati</taxon>
        <taxon>Pseudomonadota</taxon>
        <taxon>Alphaproteobacteria</taxon>
        <taxon>Hyphomicrobiales</taxon>
        <taxon>Rhodoblastaceae</taxon>
        <taxon>Rhodoblastus</taxon>
    </lineage>
</organism>
<evidence type="ECO:0000313" key="1">
    <source>
        <dbReference type="EMBL" id="SNB81808.1"/>
    </source>
</evidence>
<keyword evidence="2" id="KW-1185">Reference proteome</keyword>
<gene>
    <name evidence="1" type="ORF">SAMN06265338_11660</name>
</gene>
<protein>
    <submittedName>
        <fullName evidence="1">Uncharacterized protein</fullName>
    </submittedName>
</protein>
<dbReference type="Proteomes" id="UP000198418">
    <property type="component" value="Unassembled WGS sequence"/>
</dbReference>
<dbReference type="RefSeq" id="WP_088522241.1">
    <property type="nucleotide sequence ID" value="NZ_FYDG01000016.1"/>
</dbReference>
<evidence type="ECO:0000313" key="2">
    <source>
        <dbReference type="Proteomes" id="UP000198418"/>
    </source>
</evidence>
<accession>A0A212S8V5</accession>
<name>A0A212S8V5_RHOAC</name>
<dbReference type="AlphaFoldDB" id="A0A212S8V5"/>
<proteinExistence type="predicted"/>
<sequence>MTAHAEIVVLRVDFDNVGDIAHCLTALSRAEPAFDIFVCESGGRAFHNSRIVCLARRGRRRAPEPFFDTTRMRHAARPARVNIGWAQDDPRDAAGVNAWLRPLLRRLGWKGVWFPNPYADRELGALAALTAGAEGAGKSAVSSALLDVGLREAARFLGRGQWRRLSSHSVAFGKVGRLDAPVDFDASERATNSLSGASMNMYMTRRGIEQSGGASSLSRLSAGLQRRNALHLVGRHFPSTPPLNVAVSLAYALPLLRVALRNVFAALEGLLTDLRGARRRPAWIEDGQGGACSSGESGDVTCKLHSMCSCRCP</sequence>
<dbReference type="OrthoDB" id="9771846at2"/>
<dbReference type="EMBL" id="FYDG01000016">
    <property type="protein sequence ID" value="SNB81808.1"/>
    <property type="molecule type" value="Genomic_DNA"/>
</dbReference>